<dbReference type="InterPro" id="IPR003644">
    <property type="entry name" value="Calx_beta"/>
</dbReference>
<dbReference type="Gene3D" id="2.60.40.2030">
    <property type="match status" value="2"/>
</dbReference>
<name>A0A643BZ43_BALPH</name>
<comment type="caution">
    <text evidence="7">The sequence shown here is derived from an EMBL/GenBank/DDBJ whole genome shotgun (WGS) entry which is preliminary data.</text>
</comment>
<organism evidence="7 8">
    <name type="scientific">Balaenoptera physalus</name>
    <name type="common">Fin whale</name>
    <name type="synonym">Balaena physalus</name>
    <dbReference type="NCBI Taxonomy" id="9770"/>
    <lineage>
        <taxon>Eukaryota</taxon>
        <taxon>Metazoa</taxon>
        <taxon>Chordata</taxon>
        <taxon>Craniata</taxon>
        <taxon>Vertebrata</taxon>
        <taxon>Euteleostomi</taxon>
        <taxon>Mammalia</taxon>
        <taxon>Eutheria</taxon>
        <taxon>Laurasiatheria</taxon>
        <taxon>Artiodactyla</taxon>
        <taxon>Whippomorpha</taxon>
        <taxon>Cetacea</taxon>
        <taxon>Mysticeti</taxon>
        <taxon>Balaenopteridae</taxon>
        <taxon>Balaenoptera</taxon>
    </lineage>
</organism>
<keyword evidence="3" id="KW-0106">Calcium</keyword>
<evidence type="ECO:0000259" key="6">
    <source>
        <dbReference type="SMART" id="SM00560"/>
    </source>
</evidence>
<dbReference type="InterPro" id="IPR038081">
    <property type="entry name" value="CalX-like_sf"/>
</dbReference>
<dbReference type="GO" id="GO:0016020">
    <property type="term" value="C:membrane"/>
    <property type="evidence" value="ECO:0007669"/>
    <property type="project" value="InterPro"/>
</dbReference>
<keyword evidence="2" id="KW-0677">Repeat</keyword>
<gene>
    <name evidence="7" type="ORF">E2I00_013748</name>
</gene>
<dbReference type="Pfam" id="PF13385">
    <property type="entry name" value="Laminin_G_3"/>
    <property type="match status" value="1"/>
</dbReference>
<feature type="domain" description="LamG-like jellyroll fold" evidence="6">
    <location>
        <begin position="270"/>
        <end position="410"/>
    </location>
</feature>
<accession>A0A643BZ43</accession>
<proteinExistence type="predicted"/>
<dbReference type="InterPro" id="IPR026919">
    <property type="entry name" value="ADGRV1"/>
</dbReference>
<dbReference type="GO" id="GO:0010855">
    <property type="term" value="F:adenylate cyclase inhibitor activity"/>
    <property type="evidence" value="ECO:0007669"/>
    <property type="project" value="TreeGrafter"/>
</dbReference>
<dbReference type="GO" id="GO:0004930">
    <property type="term" value="F:G protein-coupled receptor activity"/>
    <property type="evidence" value="ECO:0007669"/>
    <property type="project" value="InterPro"/>
</dbReference>
<dbReference type="GO" id="GO:0032420">
    <property type="term" value="C:stereocilium"/>
    <property type="evidence" value="ECO:0007669"/>
    <property type="project" value="TreeGrafter"/>
</dbReference>
<protein>
    <recommendedName>
        <fullName evidence="6">LamG-like jellyroll fold domain-containing protein</fullName>
    </recommendedName>
</protein>
<feature type="region of interest" description="Disordered" evidence="5">
    <location>
        <begin position="534"/>
        <end position="569"/>
    </location>
</feature>
<dbReference type="SMART" id="SM00560">
    <property type="entry name" value="LamGL"/>
    <property type="match status" value="1"/>
</dbReference>
<evidence type="ECO:0000256" key="5">
    <source>
        <dbReference type="SAM" id="MobiDB-lite"/>
    </source>
</evidence>
<dbReference type="GO" id="GO:0007601">
    <property type="term" value="P:visual perception"/>
    <property type="evidence" value="ECO:0007669"/>
    <property type="project" value="TreeGrafter"/>
</dbReference>
<keyword evidence="1" id="KW-0732">Signal</keyword>
<dbReference type="EMBL" id="SGJD01003355">
    <property type="protein sequence ID" value="KAB0393050.1"/>
    <property type="molecule type" value="Genomic_DNA"/>
</dbReference>
<keyword evidence="8" id="KW-1185">Reference proteome</keyword>
<dbReference type="AlphaFoldDB" id="A0A643BZ43"/>
<dbReference type="FunFam" id="2.60.120.200:FF:000106">
    <property type="entry name" value="Adhesion G-protein coupled receptor V1"/>
    <property type="match status" value="1"/>
</dbReference>
<evidence type="ECO:0000256" key="3">
    <source>
        <dbReference type="ARBA" id="ARBA00022837"/>
    </source>
</evidence>
<evidence type="ECO:0000256" key="1">
    <source>
        <dbReference type="ARBA" id="ARBA00022729"/>
    </source>
</evidence>
<dbReference type="GO" id="GO:0001965">
    <property type="term" value="F:G-protein alpha-subunit binding"/>
    <property type="evidence" value="ECO:0007669"/>
    <property type="project" value="TreeGrafter"/>
</dbReference>
<dbReference type="GO" id="GO:0007605">
    <property type="term" value="P:sensory perception of sound"/>
    <property type="evidence" value="ECO:0007669"/>
    <property type="project" value="TreeGrafter"/>
</dbReference>
<reference evidence="7 8" key="1">
    <citation type="journal article" date="2019" name="PLoS ONE">
        <title>Genomic analyses reveal an absence of contemporary introgressive admixture between fin whales and blue whales, despite known hybrids.</title>
        <authorList>
            <person name="Westbury M.V."/>
            <person name="Petersen B."/>
            <person name="Lorenzen E.D."/>
        </authorList>
    </citation>
    <scope>NUCLEOTIDE SEQUENCE [LARGE SCALE GENOMIC DNA]</scope>
    <source>
        <strain evidence="7">FinWhale-01</strain>
    </source>
</reference>
<dbReference type="GO" id="GO:0071277">
    <property type="term" value="P:cellular response to calcium ion"/>
    <property type="evidence" value="ECO:0007669"/>
    <property type="project" value="TreeGrafter"/>
</dbReference>
<dbReference type="Gene3D" id="2.60.120.200">
    <property type="match status" value="1"/>
</dbReference>
<dbReference type="SUPFAM" id="SSF141072">
    <property type="entry name" value="CalX-like"/>
    <property type="match status" value="4"/>
</dbReference>
<dbReference type="InterPro" id="IPR006558">
    <property type="entry name" value="LamG-like"/>
</dbReference>
<dbReference type="PANTHER" id="PTHR46682">
    <property type="entry name" value="ADHESION G-PROTEIN COUPLED RECEPTOR V1"/>
    <property type="match status" value="1"/>
</dbReference>
<dbReference type="OrthoDB" id="2324346at2759"/>
<dbReference type="PANTHER" id="PTHR46682:SF1">
    <property type="entry name" value="ADHESION G-PROTEIN COUPLED RECEPTOR V1"/>
    <property type="match status" value="1"/>
</dbReference>
<evidence type="ECO:0000256" key="4">
    <source>
        <dbReference type="ARBA" id="ARBA00023157"/>
    </source>
</evidence>
<keyword evidence="4" id="KW-1015">Disulfide bond</keyword>
<dbReference type="InterPro" id="IPR013320">
    <property type="entry name" value="ConA-like_dom_sf"/>
</dbReference>
<dbReference type="Pfam" id="PF03160">
    <property type="entry name" value="Calx-beta"/>
    <property type="match status" value="3"/>
</dbReference>
<dbReference type="GO" id="GO:0005737">
    <property type="term" value="C:cytoplasm"/>
    <property type="evidence" value="ECO:0007669"/>
    <property type="project" value="TreeGrafter"/>
</dbReference>
<dbReference type="SUPFAM" id="SSF49899">
    <property type="entry name" value="Concanavalin A-like lectins/glucanases"/>
    <property type="match status" value="1"/>
</dbReference>
<evidence type="ECO:0000313" key="7">
    <source>
        <dbReference type="EMBL" id="KAB0393050.1"/>
    </source>
</evidence>
<evidence type="ECO:0000256" key="2">
    <source>
        <dbReference type="ARBA" id="ARBA00022737"/>
    </source>
</evidence>
<sequence length="569" mass="62817">MCNIFQKIPEEMEEFTIILLNATGGAKIGNKTTATLRIRRNDDPIYFAGGIAFLFEIWRHRGHFGNVSVAWQLFQNDSVLQPGQEFYETSGTVNFMDGEGAKPIILHAFPDKIPEFNEFYILKLVNISGGSPGPGGQLAGTNLQVTVMIPFNDDPFGVFILDPECLEREVAEDVLSEDDMSYITNFTILRQQGVFCDVRVGWEILSSEFIAGLPPMIDFLLAGIFPSTVHSQPHMRRHHSGTDALYFSGLEGAFGTVNSKYHPSRNNSIANFTFSAWVMPNANTNGFVIAKDDGNGSIYYGVKIQTNESHVTLSLHYKTLGSNATYIAKTTVMKYLEENVWLHLLIILDDGIIEFYLDGNAMPRGIKSLKGEAITDGPGTLRIGAGVNGNDRFTGLMQDVRSYQQKLTLEEIYELHAMPAKSDLHPVSGYLEFRQGETNKSFIISARDDNEEEGEELFILKLVSVCGGARISEENTTARLVIQKSDNANGLFGFTGACIPEVLNIYVLDDDIPELNEYFRVTLVSAVPGDGKLGSTPTSGASIDPEKETTDITIKASDHPYGNQALLQE</sequence>
<dbReference type="Proteomes" id="UP000437017">
    <property type="component" value="Unassembled WGS sequence"/>
</dbReference>
<evidence type="ECO:0000313" key="8">
    <source>
        <dbReference type="Proteomes" id="UP000437017"/>
    </source>
</evidence>